<keyword evidence="2" id="KW-1185">Reference proteome</keyword>
<protein>
    <submittedName>
        <fullName evidence="1">Uncharacterized protein</fullName>
    </submittedName>
</protein>
<accession>A0ABT6EY19</accession>
<proteinExistence type="predicted"/>
<dbReference type="RefSeq" id="WP_277866609.1">
    <property type="nucleotide sequence ID" value="NZ_JAKKUT010000002.1"/>
</dbReference>
<dbReference type="Proteomes" id="UP001154265">
    <property type="component" value="Unassembled WGS sequence"/>
</dbReference>
<organism evidence="1 2">
    <name type="scientific">Candidatus Synechococcus calcipolaris G9</name>
    <dbReference type="NCBI Taxonomy" id="1497997"/>
    <lineage>
        <taxon>Bacteria</taxon>
        <taxon>Bacillati</taxon>
        <taxon>Cyanobacteriota</taxon>
        <taxon>Cyanophyceae</taxon>
        <taxon>Synechococcales</taxon>
        <taxon>Synechococcaceae</taxon>
        <taxon>Synechococcus</taxon>
    </lineage>
</organism>
<evidence type="ECO:0000313" key="2">
    <source>
        <dbReference type="Proteomes" id="UP001154265"/>
    </source>
</evidence>
<evidence type="ECO:0000313" key="1">
    <source>
        <dbReference type="EMBL" id="MDG2990705.1"/>
    </source>
</evidence>
<comment type="caution">
    <text evidence="1">The sequence shown here is derived from an EMBL/GenBank/DDBJ whole genome shotgun (WGS) entry which is preliminary data.</text>
</comment>
<name>A0ABT6EY19_9SYNE</name>
<reference evidence="1" key="2">
    <citation type="submission" date="2022-01" db="EMBL/GenBank/DDBJ databases">
        <authorList>
            <person name="Zivanovic Y."/>
            <person name="Moreira D."/>
            <person name="Lopez-Garcia P."/>
        </authorList>
    </citation>
    <scope>NUCLEOTIDE SEQUENCE</scope>
    <source>
        <strain evidence="1">G9</strain>
    </source>
</reference>
<reference evidence="1" key="1">
    <citation type="journal article" date="2022" name="Genome Biol. Evol.">
        <title>A New Gene Family Diagnostic for Intracellular Biomineralization of Amorphous Ca Carbonates by Cyanobacteria.</title>
        <authorList>
            <person name="Benzerara K."/>
            <person name="Duprat E."/>
            <person name="Bitard-Feildel T."/>
            <person name="Caumes G."/>
            <person name="Cassier-Chauvat C."/>
            <person name="Chauvat F."/>
            <person name="Dezi M."/>
            <person name="Diop S.I."/>
            <person name="Gaschignard G."/>
            <person name="Gorgen S."/>
            <person name="Gugger M."/>
            <person name="Lopez-Garcia P."/>
            <person name="Millet M."/>
            <person name="Skouri-Panet F."/>
            <person name="Moreira D."/>
            <person name="Callebaut I."/>
        </authorList>
    </citation>
    <scope>NUCLEOTIDE SEQUENCE</scope>
    <source>
        <strain evidence="1">G9</strain>
    </source>
</reference>
<sequence>MKELNLQIGQKLYLRDELFEIIALRHELVVVKSQERSELSWVVAKRDLLKYFRDCEVSSY</sequence>
<dbReference type="EMBL" id="JAKKUT010000002">
    <property type="protein sequence ID" value="MDG2990705.1"/>
    <property type="molecule type" value="Genomic_DNA"/>
</dbReference>
<gene>
    <name evidence="1" type="ORF">L3556_07125</name>
</gene>